<evidence type="ECO:0000256" key="5">
    <source>
        <dbReference type="SAM" id="MobiDB-lite"/>
    </source>
</evidence>
<evidence type="ECO:0000259" key="7">
    <source>
        <dbReference type="PROSITE" id="PS51194"/>
    </source>
</evidence>
<dbReference type="Pfam" id="PF00270">
    <property type="entry name" value="DEAD"/>
    <property type="match status" value="1"/>
</dbReference>
<evidence type="ECO:0000259" key="6">
    <source>
        <dbReference type="PROSITE" id="PS51192"/>
    </source>
</evidence>
<dbReference type="PANTHER" id="PTHR43519">
    <property type="entry name" value="ATP-DEPENDENT RNA HELICASE HRPB"/>
    <property type="match status" value="1"/>
</dbReference>
<dbReference type="PIRSF" id="PIRSF005496">
    <property type="entry name" value="ATP_hel_hrpB"/>
    <property type="match status" value="1"/>
</dbReference>
<dbReference type="InterPro" id="IPR001650">
    <property type="entry name" value="Helicase_C-like"/>
</dbReference>
<dbReference type="KEGG" id="span:AWL63_00790"/>
<dbReference type="SMART" id="SM00490">
    <property type="entry name" value="HELICc"/>
    <property type="match status" value="1"/>
</dbReference>
<keyword evidence="3 8" id="KW-0347">Helicase</keyword>
<keyword evidence="4" id="KW-0067">ATP-binding</keyword>
<dbReference type="InterPro" id="IPR014001">
    <property type="entry name" value="Helicase_ATP-bd"/>
</dbReference>
<name>A0A1B3Z5M4_9SPHN</name>
<evidence type="ECO:0000313" key="8">
    <source>
        <dbReference type="EMBL" id="AOH82731.1"/>
    </source>
</evidence>
<dbReference type="EMBL" id="CP014168">
    <property type="protein sequence ID" value="AOH82731.1"/>
    <property type="molecule type" value="Genomic_DNA"/>
</dbReference>
<dbReference type="InterPro" id="IPR010225">
    <property type="entry name" value="HrpB"/>
</dbReference>
<sequence>MADPALPVLAVLPDLLAVLRGGANAVLVAPPGAGKTTAVAPAVLGEDWCKGEVLLLSPRRLAARAAAERMAALAGEPVGRTFGYATRMDSKRSAATRVTVLTEGIFVNRIQADPELAGVSAVLFDEVHERSLDSDFGLALALDAQGGLRPDLRLVAMSATLDGGRFSALMAGAPVIESAGRMFPLTLRHLGRAAEARIEDSVAAAVRTALREEDGGILAFLPGVGEIERTAERLDGLGDGIALHRLHGNLDPGAQRAAIQPDPQGRRKIVLATSIAETSLTLDGISVVVDSGLARRPRYDRAAGMTRLVTERASQAAVTQRAGRAARQRPGVAYRLWEEAATAGLPRFDPPEILEADLSALTLDCALWGVSDPRALAWLDPPPEAAVSEARARLTTLEAIDGDGRPTPHGAAIAKLPLPPRLGHMLVRAGEIGLGAVAAEVAVLLGERGLGGSDADLEMRLRRWRGERGMRAEGARRLAKRWASLLTPLPERASGEQRPALFRSGRGPDRPDAGLGVGRPRGNAAPAPNQPTPAPSLPGRGEEVAIALAFPDRIARRRDASGETWASVGGRGFKLDPASSLARAEWLAVAETQGMAAGARILSAAPIDQASVEALFGDRIATHRTVSFDPATGGVRATRERRLGAIRLSSGPDADADPQAIAEALLGGVLGGGLRLLPWSEAAQALLARVAFLRGEGRPVEAIDEAALLARADEWLTPLLAGKRRLDAIDPGALADALRGVIGWDTLRLLDAEAPTHFQSPAGSSHPIDYAAEGGPRVDLRPQALFGLAAHPMIAGGRVPLVLSLTSPAGRPIQTTRDLPGFWAGSWADVAREMRGRYPRHPWPDDPAAANPTTRTKNADARARGAR</sequence>
<keyword evidence="9" id="KW-1185">Reference proteome</keyword>
<dbReference type="CDD" id="cd18791">
    <property type="entry name" value="SF2_C_RHA"/>
    <property type="match status" value="1"/>
</dbReference>
<feature type="domain" description="Helicase ATP-binding" evidence="6">
    <location>
        <begin position="16"/>
        <end position="179"/>
    </location>
</feature>
<dbReference type="InterPro" id="IPR007502">
    <property type="entry name" value="Helicase-assoc_dom"/>
</dbReference>
<dbReference type="SUPFAM" id="SSF52540">
    <property type="entry name" value="P-loop containing nucleoside triphosphate hydrolases"/>
    <property type="match status" value="1"/>
</dbReference>
<dbReference type="PROSITE" id="PS51192">
    <property type="entry name" value="HELICASE_ATP_BIND_1"/>
    <property type="match status" value="1"/>
</dbReference>
<dbReference type="Gene3D" id="3.40.50.300">
    <property type="entry name" value="P-loop containing nucleotide triphosphate hydrolases"/>
    <property type="match status" value="2"/>
</dbReference>
<dbReference type="RefSeq" id="WP_069203315.1">
    <property type="nucleotide sequence ID" value="NZ_CP014168.1"/>
</dbReference>
<dbReference type="InterPro" id="IPR011545">
    <property type="entry name" value="DEAD/DEAH_box_helicase_dom"/>
</dbReference>
<dbReference type="CDD" id="cd17990">
    <property type="entry name" value="DEXHc_HrpB"/>
    <property type="match status" value="1"/>
</dbReference>
<gene>
    <name evidence="8" type="ORF">AWL63_00790</name>
</gene>
<protein>
    <submittedName>
        <fullName evidence="8">ATP-dependent helicase</fullName>
    </submittedName>
</protein>
<dbReference type="STRING" id="1560345.AWL63_00790"/>
<dbReference type="NCBIfam" id="TIGR01970">
    <property type="entry name" value="DEAH_box_HrpB"/>
    <property type="match status" value="1"/>
</dbReference>
<dbReference type="InterPro" id="IPR049614">
    <property type="entry name" value="HrpB_DEXH"/>
</dbReference>
<feature type="compositionally biased region" description="Basic and acidic residues" evidence="5">
    <location>
        <begin position="857"/>
        <end position="867"/>
    </location>
</feature>
<evidence type="ECO:0000256" key="1">
    <source>
        <dbReference type="ARBA" id="ARBA00022741"/>
    </source>
</evidence>
<evidence type="ECO:0000256" key="2">
    <source>
        <dbReference type="ARBA" id="ARBA00022801"/>
    </source>
</evidence>
<dbReference type="PROSITE" id="PS00690">
    <property type="entry name" value="DEAH_ATP_HELICASE"/>
    <property type="match status" value="1"/>
</dbReference>
<dbReference type="SMART" id="SM00847">
    <property type="entry name" value="HA2"/>
    <property type="match status" value="1"/>
</dbReference>
<reference evidence="8 9" key="1">
    <citation type="submission" date="2016-01" db="EMBL/GenBank/DDBJ databases">
        <title>Complete genome and mega plasmid sequence of Sphingomonas panacis DCY99 elicits systemic resistance in rice to Xanthomonas oryzae.</title>
        <authorList>
            <person name="Kim Y.J."/>
            <person name="Yang D.C."/>
            <person name="Sing P."/>
        </authorList>
    </citation>
    <scope>NUCLEOTIDE SEQUENCE [LARGE SCALE GENOMIC DNA]</scope>
    <source>
        <strain evidence="8 9">DCY99</strain>
    </source>
</reference>
<accession>A0A1B3Z5M4</accession>
<dbReference type="GO" id="GO:0003676">
    <property type="term" value="F:nucleic acid binding"/>
    <property type="evidence" value="ECO:0007669"/>
    <property type="project" value="InterPro"/>
</dbReference>
<dbReference type="Pfam" id="PF00271">
    <property type="entry name" value="Helicase_C"/>
    <property type="match status" value="1"/>
</dbReference>
<dbReference type="GO" id="GO:0005524">
    <property type="term" value="F:ATP binding"/>
    <property type="evidence" value="ECO:0007669"/>
    <property type="project" value="UniProtKB-KW"/>
</dbReference>
<dbReference type="InterPro" id="IPR027417">
    <property type="entry name" value="P-loop_NTPase"/>
</dbReference>
<feature type="region of interest" description="Disordered" evidence="5">
    <location>
        <begin position="838"/>
        <end position="867"/>
    </location>
</feature>
<dbReference type="AlphaFoldDB" id="A0A1B3Z5M4"/>
<feature type="region of interest" description="Disordered" evidence="5">
    <location>
        <begin position="489"/>
        <end position="539"/>
    </location>
</feature>
<keyword evidence="2" id="KW-0378">Hydrolase</keyword>
<dbReference type="GO" id="GO:0016787">
    <property type="term" value="F:hydrolase activity"/>
    <property type="evidence" value="ECO:0007669"/>
    <property type="project" value="UniProtKB-KW"/>
</dbReference>
<dbReference type="OrthoDB" id="9805617at2"/>
<dbReference type="Gene3D" id="1.20.120.1080">
    <property type="match status" value="1"/>
</dbReference>
<dbReference type="PANTHER" id="PTHR43519:SF1">
    <property type="entry name" value="ATP-DEPENDENT RNA HELICASE HRPB"/>
    <property type="match status" value="1"/>
</dbReference>
<dbReference type="Proteomes" id="UP000094256">
    <property type="component" value="Chromosome"/>
</dbReference>
<dbReference type="GO" id="GO:0004386">
    <property type="term" value="F:helicase activity"/>
    <property type="evidence" value="ECO:0007669"/>
    <property type="project" value="UniProtKB-KW"/>
</dbReference>
<dbReference type="InterPro" id="IPR002464">
    <property type="entry name" value="DNA/RNA_helicase_DEAH_CS"/>
</dbReference>
<evidence type="ECO:0000313" key="9">
    <source>
        <dbReference type="Proteomes" id="UP000094256"/>
    </source>
</evidence>
<feature type="domain" description="Helicase C-terminal" evidence="7">
    <location>
        <begin position="197"/>
        <end position="369"/>
    </location>
</feature>
<evidence type="ECO:0000256" key="3">
    <source>
        <dbReference type="ARBA" id="ARBA00022806"/>
    </source>
</evidence>
<dbReference type="InterPro" id="IPR013689">
    <property type="entry name" value="RNA_helicase_ATP-dep_HrpB_C"/>
</dbReference>
<dbReference type="PROSITE" id="PS51194">
    <property type="entry name" value="HELICASE_CTER"/>
    <property type="match status" value="1"/>
</dbReference>
<evidence type="ECO:0000256" key="4">
    <source>
        <dbReference type="ARBA" id="ARBA00022840"/>
    </source>
</evidence>
<dbReference type="SMART" id="SM00487">
    <property type="entry name" value="DEXDc"/>
    <property type="match status" value="1"/>
</dbReference>
<organism evidence="8 9">
    <name type="scientific">Sphingomonas panacis</name>
    <dbReference type="NCBI Taxonomy" id="1560345"/>
    <lineage>
        <taxon>Bacteria</taxon>
        <taxon>Pseudomonadati</taxon>
        <taxon>Pseudomonadota</taxon>
        <taxon>Alphaproteobacteria</taxon>
        <taxon>Sphingomonadales</taxon>
        <taxon>Sphingomonadaceae</taxon>
        <taxon>Sphingomonas</taxon>
    </lineage>
</organism>
<keyword evidence="1" id="KW-0547">Nucleotide-binding</keyword>
<proteinExistence type="predicted"/>
<dbReference type="Pfam" id="PF08482">
    <property type="entry name" value="HrpB_C"/>
    <property type="match status" value="1"/>
</dbReference>